<keyword evidence="3" id="KW-1185">Reference proteome</keyword>
<dbReference type="RefSeq" id="WP_007922421.1">
    <property type="nucleotide sequence ID" value="NZ_ADVG01000005.1"/>
</dbReference>
<dbReference type="Proteomes" id="UP000004508">
    <property type="component" value="Unassembled WGS sequence"/>
</dbReference>
<accession>D6U877</accession>
<name>D6U877_KTERA</name>
<dbReference type="eggNOG" id="COG1732">
    <property type="taxonomic scope" value="Bacteria"/>
</dbReference>
<dbReference type="STRING" id="485913.Krac_0635"/>
<dbReference type="Gene3D" id="3.40.190.10">
    <property type="entry name" value="Periplasmic binding protein-like II"/>
    <property type="match status" value="1"/>
</dbReference>
<sequence length="315" mass="34944">MSLRSLNFRLVGALALVFLLLLSACGTSGNSDSSYSGSFKGQLTVASKLDIESQLLAKMYTLLLRKEGFQINEKPALGNSTIIFQAITYDSIDLYPEFTGTGLNRLHIPSTYNPLKDYQMVKDDFKKKYKLTWLDPTLLLNDGYTFCTMKENAQMLGLVSISDIVPKVSQLTLTTPSDATPFVDGLKRVYKITTRSFKSVKTIDYALGFEAVKNGKAQITVCYSTDANVPQSGFIFLKDDKNGFPPSHPAPLVRSNILQRYPDISRILNPLAPRLTTDVSIQLQIQVTQKKNEGASVFRAVTLVATDFLKREGLL</sequence>
<evidence type="ECO:0000259" key="1">
    <source>
        <dbReference type="Pfam" id="PF04069"/>
    </source>
</evidence>
<evidence type="ECO:0000313" key="2">
    <source>
        <dbReference type="EMBL" id="EFH80088.1"/>
    </source>
</evidence>
<dbReference type="OrthoDB" id="9801163at2"/>
<dbReference type="EMBL" id="ADVG01000005">
    <property type="protein sequence ID" value="EFH80088.1"/>
    <property type="molecule type" value="Genomic_DNA"/>
</dbReference>
<dbReference type="GO" id="GO:0022857">
    <property type="term" value="F:transmembrane transporter activity"/>
    <property type="evidence" value="ECO:0007669"/>
    <property type="project" value="InterPro"/>
</dbReference>
<evidence type="ECO:0000313" key="3">
    <source>
        <dbReference type="Proteomes" id="UP000004508"/>
    </source>
</evidence>
<proteinExistence type="predicted"/>
<dbReference type="GO" id="GO:0043190">
    <property type="term" value="C:ATP-binding cassette (ABC) transporter complex"/>
    <property type="evidence" value="ECO:0007669"/>
    <property type="project" value="InterPro"/>
</dbReference>
<reference evidence="2 3" key="1">
    <citation type="journal article" date="2011" name="Stand. Genomic Sci.">
        <title>Non-contiguous finished genome sequence and contextual data of the filamentous soil bacterium Ktedonobacter racemifer type strain (SOSP1-21).</title>
        <authorList>
            <person name="Chang Y.J."/>
            <person name="Land M."/>
            <person name="Hauser L."/>
            <person name="Chertkov O."/>
            <person name="Del Rio T.G."/>
            <person name="Nolan M."/>
            <person name="Copeland A."/>
            <person name="Tice H."/>
            <person name="Cheng J.F."/>
            <person name="Lucas S."/>
            <person name="Han C."/>
            <person name="Goodwin L."/>
            <person name="Pitluck S."/>
            <person name="Ivanova N."/>
            <person name="Ovchinikova G."/>
            <person name="Pati A."/>
            <person name="Chen A."/>
            <person name="Palaniappan K."/>
            <person name="Mavromatis K."/>
            <person name="Liolios K."/>
            <person name="Brettin T."/>
            <person name="Fiebig A."/>
            <person name="Rohde M."/>
            <person name="Abt B."/>
            <person name="Goker M."/>
            <person name="Detter J.C."/>
            <person name="Woyke T."/>
            <person name="Bristow J."/>
            <person name="Eisen J.A."/>
            <person name="Markowitz V."/>
            <person name="Hugenholtz P."/>
            <person name="Kyrpides N.C."/>
            <person name="Klenk H.P."/>
            <person name="Lapidus A."/>
        </authorList>
    </citation>
    <scope>NUCLEOTIDE SEQUENCE [LARGE SCALE GENOMIC DNA]</scope>
    <source>
        <strain evidence="3">DSM 44963</strain>
    </source>
</reference>
<gene>
    <name evidence="2" type="ORF">Krac_0635</name>
</gene>
<dbReference type="Gene3D" id="3.40.190.120">
    <property type="entry name" value="Osmoprotection protein (prox), domain 2"/>
    <property type="match status" value="1"/>
</dbReference>
<comment type="caution">
    <text evidence="2">The sequence shown here is derived from an EMBL/GenBank/DDBJ whole genome shotgun (WGS) entry which is preliminary data.</text>
</comment>
<protein>
    <submittedName>
        <fullName evidence="2">Substrate-binding region of ABC-type glycine betaine transport system</fullName>
    </submittedName>
</protein>
<dbReference type="AlphaFoldDB" id="D6U877"/>
<dbReference type="InterPro" id="IPR007210">
    <property type="entry name" value="ABC_Gly_betaine_transp_sub-bd"/>
</dbReference>
<feature type="domain" description="ABC-type glycine betaine transport system substrate-binding" evidence="1">
    <location>
        <begin position="42"/>
        <end position="297"/>
    </location>
</feature>
<dbReference type="SUPFAM" id="SSF53850">
    <property type="entry name" value="Periplasmic binding protein-like II"/>
    <property type="match status" value="1"/>
</dbReference>
<dbReference type="InParanoid" id="D6U877"/>
<dbReference type="Pfam" id="PF04069">
    <property type="entry name" value="OpuAC"/>
    <property type="match status" value="1"/>
</dbReference>
<dbReference type="PROSITE" id="PS51257">
    <property type="entry name" value="PROKAR_LIPOPROTEIN"/>
    <property type="match status" value="1"/>
</dbReference>
<organism evidence="2 3">
    <name type="scientific">Ktedonobacter racemifer DSM 44963</name>
    <dbReference type="NCBI Taxonomy" id="485913"/>
    <lineage>
        <taxon>Bacteria</taxon>
        <taxon>Bacillati</taxon>
        <taxon>Chloroflexota</taxon>
        <taxon>Ktedonobacteria</taxon>
        <taxon>Ktedonobacterales</taxon>
        <taxon>Ktedonobacteraceae</taxon>
        <taxon>Ktedonobacter</taxon>
    </lineage>
</organism>